<sequence length="259" mass="29749">MPPNPEPSIVCAENIAIFFLLHSIPVPPSRNSTDYLLAHQRHYTLPINTERKLARTLAFLAHSKNNTDHIPALYLEKEPDLETLKVIITVNKTNYYNSKGLILCIKQGFEIIFAVLARVLTGIEKEILAKIVYICSPRILYWLQLLSSGRNPLKHIIGKVSRYYKTTRFFYCTAKKYQLVQKIRTVSVHLPKEAYDTRLFNRYTPDLRSKIIERSPKNNHQKLLKKIPAGLNLTQQGAINQDSRQAFANTAESDFSIPE</sequence>
<evidence type="ECO:0000313" key="1">
    <source>
        <dbReference type="EMBL" id="KAL2833013.1"/>
    </source>
</evidence>
<accession>A0ABR4IYZ7</accession>
<organism evidence="1 2">
    <name type="scientific">Aspergillus cavernicola</name>
    <dbReference type="NCBI Taxonomy" id="176166"/>
    <lineage>
        <taxon>Eukaryota</taxon>
        <taxon>Fungi</taxon>
        <taxon>Dikarya</taxon>
        <taxon>Ascomycota</taxon>
        <taxon>Pezizomycotina</taxon>
        <taxon>Eurotiomycetes</taxon>
        <taxon>Eurotiomycetidae</taxon>
        <taxon>Eurotiales</taxon>
        <taxon>Aspergillaceae</taxon>
        <taxon>Aspergillus</taxon>
        <taxon>Aspergillus subgen. Nidulantes</taxon>
    </lineage>
</organism>
<reference evidence="1 2" key="1">
    <citation type="submission" date="2024-07" db="EMBL/GenBank/DDBJ databases">
        <title>Section-level genome sequencing and comparative genomics of Aspergillus sections Usti and Cavernicolus.</title>
        <authorList>
            <consortium name="Lawrence Berkeley National Laboratory"/>
            <person name="Nybo J.L."/>
            <person name="Vesth T.C."/>
            <person name="Theobald S."/>
            <person name="Frisvad J.C."/>
            <person name="Larsen T.O."/>
            <person name="Kjaerboelling I."/>
            <person name="Rothschild-Mancinelli K."/>
            <person name="Lyhne E.K."/>
            <person name="Kogle M.E."/>
            <person name="Barry K."/>
            <person name="Clum A."/>
            <person name="Na H."/>
            <person name="Ledsgaard L."/>
            <person name="Lin J."/>
            <person name="Lipzen A."/>
            <person name="Kuo A."/>
            <person name="Riley R."/>
            <person name="Mondo S."/>
            <person name="LaButti K."/>
            <person name="Haridas S."/>
            <person name="Pangalinan J."/>
            <person name="Salamov A.A."/>
            <person name="Simmons B.A."/>
            <person name="Magnuson J.K."/>
            <person name="Chen J."/>
            <person name="Drula E."/>
            <person name="Henrissat B."/>
            <person name="Wiebenga A."/>
            <person name="Lubbers R.J."/>
            <person name="Gomes A.C."/>
            <person name="Makela M.R."/>
            <person name="Stajich J."/>
            <person name="Grigoriev I.V."/>
            <person name="Mortensen U.H."/>
            <person name="De vries R.P."/>
            <person name="Baker S.E."/>
            <person name="Andersen M.R."/>
        </authorList>
    </citation>
    <scope>NUCLEOTIDE SEQUENCE [LARGE SCALE GENOMIC DNA]</scope>
    <source>
        <strain evidence="1 2">CBS 600.67</strain>
    </source>
</reference>
<protein>
    <submittedName>
        <fullName evidence="1">Uncharacterized protein</fullName>
    </submittedName>
</protein>
<dbReference type="EMBL" id="JBFXLS010000005">
    <property type="protein sequence ID" value="KAL2833013.1"/>
    <property type="molecule type" value="Genomic_DNA"/>
</dbReference>
<evidence type="ECO:0000313" key="2">
    <source>
        <dbReference type="Proteomes" id="UP001610335"/>
    </source>
</evidence>
<gene>
    <name evidence="1" type="ORF">BDW59DRAFT_169255</name>
</gene>
<dbReference type="Proteomes" id="UP001610335">
    <property type="component" value="Unassembled WGS sequence"/>
</dbReference>
<keyword evidence="2" id="KW-1185">Reference proteome</keyword>
<comment type="caution">
    <text evidence="1">The sequence shown here is derived from an EMBL/GenBank/DDBJ whole genome shotgun (WGS) entry which is preliminary data.</text>
</comment>
<proteinExistence type="predicted"/>
<name>A0ABR4IYZ7_9EURO</name>